<keyword evidence="5 12" id="KW-0812">Transmembrane</keyword>
<dbReference type="RefSeq" id="WP_182660659.1">
    <property type="nucleotide sequence ID" value="NZ_JACIVI010000001.1"/>
</dbReference>
<protein>
    <submittedName>
        <fullName evidence="17">TonB-dependent receptor</fullName>
    </submittedName>
</protein>
<proteinExistence type="inferred from homology"/>
<evidence type="ECO:0000256" key="10">
    <source>
        <dbReference type="ARBA" id="ARBA00023170"/>
    </source>
</evidence>
<evidence type="ECO:0000256" key="1">
    <source>
        <dbReference type="ARBA" id="ARBA00004571"/>
    </source>
</evidence>
<evidence type="ECO:0000313" key="18">
    <source>
        <dbReference type="Proteomes" id="UP000586093"/>
    </source>
</evidence>
<dbReference type="InterPro" id="IPR000531">
    <property type="entry name" value="Beta-barrel_TonB"/>
</dbReference>
<dbReference type="PANTHER" id="PTHR30069">
    <property type="entry name" value="TONB-DEPENDENT OUTER MEMBRANE RECEPTOR"/>
    <property type="match status" value="1"/>
</dbReference>
<evidence type="ECO:0000256" key="3">
    <source>
        <dbReference type="ARBA" id="ARBA00022448"/>
    </source>
</evidence>
<organism evidence="17 18">
    <name type="scientific">Aquariibacter albus</name>
    <dbReference type="NCBI Taxonomy" id="2759899"/>
    <lineage>
        <taxon>Bacteria</taxon>
        <taxon>Pseudomonadati</taxon>
        <taxon>Pseudomonadota</taxon>
        <taxon>Betaproteobacteria</taxon>
        <taxon>Burkholderiales</taxon>
        <taxon>Sphaerotilaceae</taxon>
        <taxon>Aquariibacter</taxon>
    </lineage>
</organism>
<accession>A0A839HNK8</accession>
<evidence type="ECO:0000256" key="9">
    <source>
        <dbReference type="ARBA" id="ARBA00023136"/>
    </source>
</evidence>
<comment type="caution">
    <text evidence="17">The sequence shown here is derived from an EMBL/GenBank/DDBJ whole genome shotgun (WGS) entry which is preliminary data.</text>
</comment>
<comment type="similarity">
    <text evidence="2 12 13">Belongs to the TonB-dependent receptor family.</text>
</comment>
<keyword evidence="9 12" id="KW-0472">Membrane</keyword>
<evidence type="ECO:0000256" key="4">
    <source>
        <dbReference type="ARBA" id="ARBA00022452"/>
    </source>
</evidence>
<dbReference type="InterPro" id="IPR039426">
    <property type="entry name" value="TonB-dep_rcpt-like"/>
</dbReference>
<dbReference type="PROSITE" id="PS52016">
    <property type="entry name" value="TONB_DEPENDENT_REC_3"/>
    <property type="match status" value="1"/>
</dbReference>
<evidence type="ECO:0000256" key="5">
    <source>
        <dbReference type="ARBA" id="ARBA00022692"/>
    </source>
</evidence>
<dbReference type="GO" id="GO:0009279">
    <property type="term" value="C:cell outer membrane"/>
    <property type="evidence" value="ECO:0007669"/>
    <property type="project" value="UniProtKB-SubCell"/>
</dbReference>
<feature type="chain" id="PRO_5032636591" evidence="14">
    <location>
        <begin position="27"/>
        <end position="612"/>
    </location>
</feature>
<keyword evidence="10 17" id="KW-0675">Receptor</keyword>
<evidence type="ECO:0000256" key="6">
    <source>
        <dbReference type="ARBA" id="ARBA00022729"/>
    </source>
</evidence>
<dbReference type="Proteomes" id="UP000586093">
    <property type="component" value="Unassembled WGS sequence"/>
</dbReference>
<evidence type="ECO:0000259" key="15">
    <source>
        <dbReference type="Pfam" id="PF00593"/>
    </source>
</evidence>
<dbReference type="InterPro" id="IPR037066">
    <property type="entry name" value="Plug_dom_sf"/>
</dbReference>
<reference evidence="17 18" key="1">
    <citation type="submission" date="2020-08" db="EMBL/GenBank/DDBJ databases">
        <title>Aquariorum lacteus gen. nov., sp. nov., a new member of the family Comamonadaceae, isolated from freshwater aquarium.</title>
        <authorList>
            <person name="Chun S.-J."/>
        </authorList>
    </citation>
    <scope>NUCLEOTIDE SEQUENCE [LARGE SCALE GENOMIC DNA]</scope>
    <source>
        <strain evidence="17 18">SJAQ100</strain>
    </source>
</reference>
<name>A0A839HNK8_9BURK</name>
<keyword evidence="3 12" id="KW-0813">Transport</keyword>
<keyword evidence="7" id="KW-0406">Ion transport</keyword>
<dbReference type="Pfam" id="PF00593">
    <property type="entry name" value="TonB_dep_Rec_b-barrel"/>
    <property type="match status" value="1"/>
</dbReference>
<dbReference type="GO" id="GO:0015889">
    <property type="term" value="P:cobalamin transport"/>
    <property type="evidence" value="ECO:0007669"/>
    <property type="project" value="TreeGrafter"/>
</dbReference>
<evidence type="ECO:0000256" key="13">
    <source>
        <dbReference type="RuleBase" id="RU003357"/>
    </source>
</evidence>
<feature type="domain" description="TonB-dependent receptor plug" evidence="16">
    <location>
        <begin position="52"/>
        <end position="152"/>
    </location>
</feature>
<evidence type="ECO:0000256" key="11">
    <source>
        <dbReference type="ARBA" id="ARBA00023237"/>
    </source>
</evidence>
<evidence type="ECO:0000256" key="7">
    <source>
        <dbReference type="ARBA" id="ARBA00023065"/>
    </source>
</evidence>
<evidence type="ECO:0000259" key="16">
    <source>
        <dbReference type="Pfam" id="PF07715"/>
    </source>
</evidence>
<dbReference type="Gene3D" id="2.40.170.20">
    <property type="entry name" value="TonB-dependent receptor, beta-barrel domain"/>
    <property type="match status" value="1"/>
</dbReference>
<keyword evidence="11 12" id="KW-0998">Cell outer membrane</keyword>
<keyword evidence="6 14" id="KW-0732">Signal</keyword>
<feature type="domain" description="TonB-dependent receptor-like beta-barrel" evidence="15">
    <location>
        <begin position="192"/>
        <end position="585"/>
    </location>
</feature>
<dbReference type="PANTHER" id="PTHR30069:SF53">
    <property type="entry name" value="COLICIN I RECEPTOR-RELATED"/>
    <property type="match status" value="1"/>
</dbReference>
<keyword evidence="18" id="KW-1185">Reference proteome</keyword>
<evidence type="ECO:0000256" key="14">
    <source>
        <dbReference type="SAM" id="SignalP"/>
    </source>
</evidence>
<keyword evidence="4 12" id="KW-1134">Transmembrane beta strand</keyword>
<dbReference type="Pfam" id="PF07715">
    <property type="entry name" value="Plug"/>
    <property type="match status" value="1"/>
</dbReference>
<dbReference type="CDD" id="cd01347">
    <property type="entry name" value="ligand_gated_channel"/>
    <property type="match status" value="1"/>
</dbReference>
<gene>
    <name evidence="17" type="ORF">H4F90_01125</name>
</gene>
<evidence type="ECO:0000256" key="2">
    <source>
        <dbReference type="ARBA" id="ARBA00009810"/>
    </source>
</evidence>
<sequence>MSLSKAPAPRAAAGALALLVPTFALAQGATPLEPVVVSASGFEQRITEALPHTTVLGEAEIRASGQTDLPGLLRGLAGFEVAQNGGHGAVSTVFLRGAARNQSLLLVDGVRVGSLTVGSAAIEQIPLDQIERVEIVRGNVSALYGANAVGGVIQVFTKQGRPGTQPYALVEVGSQASRRVSAGVGGSLGEGGATRYSLGLSHFRTEGETAIDPRQAPGVNPDRDGYRNVGLNASLSHQLDARHRLAARLLLQDGRVQYDSAFAPTDRVNLLDTALRNLALDWDARFTPGWRAKLSLAAFEEQSHDVSRGVAETRFDTEGHQIEWRHEIDLGPGQAAVSFGTARQKVRSTTGYTAQRRDTDHLALAYQASFGPGQLQAALRHDDHSDVGSATTGLLATGWQLDETFKLIGSVSNAFNVPTFNQLYFPGFSNPDLKPEKARSVELGLQAAAGASLGRLALFRTRYRDLIAGFPATNIARAEVEGLEFSGSTEWAGWRLRASATFQRPEDDQGETLIRRARHFGSVEIGRNTTQWRVNGQLVHGGSRSDLDFGSFPAARVTLERHTLLNLSGAWKLAPALWLTGRVLNATDERYQTVLSYPSAGRELHVGLEWRP</sequence>
<dbReference type="InterPro" id="IPR012910">
    <property type="entry name" value="Plug_dom"/>
</dbReference>
<dbReference type="GO" id="GO:0006811">
    <property type="term" value="P:monoatomic ion transport"/>
    <property type="evidence" value="ECO:0007669"/>
    <property type="project" value="UniProtKB-KW"/>
</dbReference>
<dbReference type="InterPro" id="IPR036942">
    <property type="entry name" value="Beta-barrel_TonB_sf"/>
</dbReference>
<dbReference type="Gene3D" id="2.170.130.10">
    <property type="entry name" value="TonB-dependent receptor, plug domain"/>
    <property type="match status" value="1"/>
</dbReference>
<evidence type="ECO:0000313" key="17">
    <source>
        <dbReference type="EMBL" id="MBB1160581.1"/>
    </source>
</evidence>
<evidence type="ECO:0000256" key="8">
    <source>
        <dbReference type="ARBA" id="ARBA00023077"/>
    </source>
</evidence>
<feature type="signal peptide" evidence="14">
    <location>
        <begin position="1"/>
        <end position="26"/>
    </location>
</feature>
<keyword evidence="8 13" id="KW-0798">TonB box</keyword>
<dbReference type="SUPFAM" id="SSF56935">
    <property type="entry name" value="Porins"/>
    <property type="match status" value="1"/>
</dbReference>
<dbReference type="AlphaFoldDB" id="A0A839HNK8"/>
<comment type="subcellular location">
    <subcellularLocation>
        <location evidence="1 12">Cell outer membrane</location>
        <topology evidence="1 12">Multi-pass membrane protein</topology>
    </subcellularLocation>
</comment>
<evidence type="ECO:0000256" key="12">
    <source>
        <dbReference type="PROSITE-ProRule" id="PRU01360"/>
    </source>
</evidence>
<dbReference type="EMBL" id="JACIVI010000001">
    <property type="protein sequence ID" value="MBB1160581.1"/>
    <property type="molecule type" value="Genomic_DNA"/>
</dbReference>